<dbReference type="SUPFAM" id="SSF46548">
    <property type="entry name" value="alpha-helical ferredoxin"/>
    <property type="match status" value="1"/>
</dbReference>
<evidence type="ECO:0000313" key="5">
    <source>
        <dbReference type="EMBL" id="BCJ99083.1"/>
    </source>
</evidence>
<dbReference type="EMBL" id="AP023368">
    <property type="protein sequence ID" value="BCJ99083.1"/>
    <property type="molecule type" value="Genomic_DNA"/>
</dbReference>
<sequence length="46" mass="5202">MDKSMTGNNNQSKEWIEDGYYSINPDTCTNCGDCADICPVEIIKKR</sequence>
<dbReference type="Gene3D" id="3.30.70.20">
    <property type="match status" value="1"/>
</dbReference>
<dbReference type="GO" id="GO:0051536">
    <property type="term" value="F:iron-sulfur cluster binding"/>
    <property type="evidence" value="ECO:0007669"/>
    <property type="project" value="UniProtKB-KW"/>
</dbReference>
<evidence type="ECO:0000256" key="3">
    <source>
        <dbReference type="ARBA" id="ARBA00023014"/>
    </source>
</evidence>
<name>A0A7I8DKX4_9FIRM</name>
<evidence type="ECO:0000256" key="2">
    <source>
        <dbReference type="ARBA" id="ARBA00023004"/>
    </source>
</evidence>
<dbReference type="InterPro" id="IPR017896">
    <property type="entry name" value="4Fe4S_Fe-S-bd"/>
</dbReference>
<dbReference type="PROSITE" id="PS51379">
    <property type="entry name" value="4FE4S_FER_2"/>
    <property type="match status" value="1"/>
</dbReference>
<dbReference type="RefSeq" id="WP_185259361.1">
    <property type="nucleotide sequence ID" value="NZ_AP023368.1"/>
</dbReference>
<evidence type="ECO:0000259" key="4">
    <source>
        <dbReference type="PROSITE" id="PS51379"/>
    </source>
</evidence>
<dbReference type="Pfam" id="PF00037">
    <property type="entry name" value="Fer4"/>
    <property type="match status" value="1"/>
</dbReference>
<reference evidence="5 6" key="1">
    <citation type="submission" date="2020-08" db="EMBL/GenBank/DDBJ databases">
        <title>Draft genome sequencing of an Anaerocolumna strain isolated from anoxic soil subjected to BSD treatment.</title>
        <authorList>
            <person name="Uek A."/>
            <person name="Tonouchi A."/>
        </authorList>
    </citation>
    <scope>NUCLEOTIDE SEQUENCE [LARGE SCALE GENOMIC DNA]</scope>
    <source>
        <strain evidence="5 6">CTTW</strain>
    </source>
</reference>
<dbReference type="PROSITE" id="PS00198">
    <property type="entry name" value="4FE4S_FER_1"/>
    <property type="match status" value="1"/>
</dbReference>
<organism evidence="5 6">
    <name type="scientific">Anaerocolumna chitinilytica</name>
    <dbReference type="NCBI Taxonomy" id="1727145"/>
    <lineage>
        <taxon>Bacteria</taxon>
        <taxon>Bacillati</taxon>
        <taxon>Bacillota</taxon>
        <taxon>Clostridia</taxon>
        <taxon>Lachnospirales</taxon>
        <taxon>Lachnospiraceae</taxon>
        <taxon>Anaerocolumna</taxon>
    </lineage>
</organism>
<feature type="domain" description="4Fe-4S ferredoxin-type" evidence="4">
    <location>
        <begin position="19"/>
        <end position="46"/>
    </location>
</feature>
<keyword evidence="3" id="KW-0411">Iron-sulfur</keyword>
<keyword evidence="2" id="KW-0408">Iron</keyword>
<evidence type="ECO:0000256" key="1">
    <source>
        <dbReference type="ARBA" id="ARBA00022723"/>
    </source>
</evidence>
<reference evidence="5 6" key="2">
    <citation type="submission" date="2020-08" db="EMBL/GenBank/DDBJ databases">
        <authorList>
            <person name="Ueki A."/>
            <person name="Tonouchi A."/>
        </authorList>
    </citation>
    <scope>NUCLEOTIDE SEQUENCE [LARGE SCALE GENOMIC DNA]</scope>
    <source>
        <strain evidence="5 6">CTTW</strain>
    </source>
</reference>
<protein>
    <recommendedName>
        <fullName evidence="4">4Fe-4S ferredoxin-type domain-containing protein</fullName>
    </recommendedName>
</protein>
<accession>A0A7I8DKX4</accession>
<evidence type="ECO:0000313" key="6">
    <source>
        <dbReference type="Proteomes" id="UP000515703"/>
    </source>
</evidence>
<proteinExistence type="predicted"/>
<dbReference type="InterPro" id="IPR017900">
    <property type="entry name" value="4Fe4S_Fe_S_CS"/>
</dbReference>
<keyword evidence="6" id="KW-1185">Reference proteome</keyword>
<dbReference type="KEGG" id="acht:bsdcttw_21240"/>
<dbReference type="AlphaFoldDB" id="A0A7I8DKX4"/>
<gene>
    <name evidence="5" type="ORF">bsdcttw_21240</name>
</gene>
<keyword evidence="1" id="KW-0479">Metal-binding</keyword>
<dbReference type="Proteomes" id="UP000515703">
    <property type="component" value="Chromosome"/>
</dbReference>
<dbReference type="GO" id="GO:0046872">
    <property type="term" value="F:metal ion binding"/>
    <property type="evidence" value="ECO:0007669"/>
    <property type="project" value="UniProtKB-KW"/>
</dbReference>